<protein>
    <submittedName>
        <fullName evidence="1">Uncharacterized protein</fullName>
    </submittedName>
</protein>
<dbReference type="AlphaFoldDB" id="A0A7X6K5P0"/>
<dbReference type="EMBL" id="JAAZSQ010000018">
    <property type="protein sequence ID" value="NKX55975.1"/>
    <property type="molecule type" value="Genomic_DNA"/>
</dbReference>
<evidence type="ECO:0000313" key="2">
    <source>
        <dbReference type="Proteomes" id="UP000544090"/>
    </source>
</evidence>
<sequence length="64" mass="6898">MIPREDLDMTAIMHKAADAVLTSIEGAGTLSSLNLAAREKLLSNMTPIVWNASRRSSPRSSRSA</sequence>
<name>A0A7X6K5P0_9MICC</name>
<accession>A0A7X6K5P0</accession>
<proteinExistence type="predicted"/>
<dbReference type="Proteomes" id="UP000544090">
    <property type="component" value="Unassembled WGS sequence"/>
</dbReference>
<keyword evidence="2" id="KW-1185">Reference proteome</keyword>
<gene>
    <name evidence="1" type="ORF">HGG74_15810</name>
</gene>
<comment type="caution">
    <text evidence="1">The sequence shown here is derived from an EMBL/GenBank/DDBJ whole genome shotgun (WGS) entry which is preliminary data.</text>
</comment>
<reference evidence="1 2" key="1">
    <citation type="submission" date="2020-04" db="EMBL/GenBank/DDBJ databases">
        <title>Arthrobacter sp. nov.</title>
        <authorList>
            <person name="Liu S."/>
        </authorList>
    </citation>
    <scope>NUCLEOTIDE SEQUENCE [LARGE SCALE GENOMIC DNA]</scope>
    <source>
        <strain evidence="1 2">E918</strain>
    </source>
</reference>
<evidence type="ECO:0000313" key="1">
    <source>
        <dbReference type="EMBL" id="NKX55975.1"/>
    </source>
</evidence>
<organism evidence="1 2">
    <name type="scientific">Arthrobacter mobilis</name>
    <dbReference type="NCBI Taxonomy" id="2724944"/>
    <lineage>
        <taxon>Bacteria</taxon>
        <taxon>Bacillati</taxon>
        <taxon>Actinomycetota</taxon>
        <taxon>Actinomycetes</taxon>
        <taxon>Micrococcales</taxon>
        <taxon>Micrococcaceae</taxon>
        <taxon>Arthrobacter</taxon>
    </lineage>
</organism>